<dbReference type="SUPFAM" id="SSF54506">
    <property type="entry name" value="Diaminopimelate epimerase-like"/>
    <property type="match status" value="2"/>
</dbReference>
<accession>A0A0C9T0L7</accession>
<dbReference type="Gene3D" id="3.10.310.10">
    <property type="entry name" value="Diaminopimelate Epimerase, Chain A, domain 1"/>
    <property type="match status" value="3"/>
</dbReference>
<dbReference type="AlphaFoldDB" id="A0A0C9T0L7"/>
<reference evidence="3 4" key="1">
    <citation type="submission" date="2014-06" db="EMBL/GenBank/DDBJ databases">
        <authorList>
            <consortium name="DOE Joint Genome Institute"/>
            <person name="Kuo A."/>
            <person name="Kohler A."/>
            <person name="Nagy L.G."/>
            <person name="Floudas D."/>
            <person name="Copeland A."/>
            <person name="Barry K.W."/>
            <person name="Cichocki N."/>
            <person name="Veneault-Fourrey C."/>
            <person name="LaButti K."/>
            <person name="Lindquist E.A."/>
            <person name="Lipzen A."/>
            <person name="Lundell T."/>
            <person name="Morin E."/>
            <person name="Murat C."/>
            <person name="Sun H."/>
            <person name="Tunlid A."/>
            <person name="Henrissat B."/>
            <person name="Grigoriev I.V."/>
            <person name="Hibbett D.S."/>
            <person name="Martin F."/>
            <person name="Nordberg H.P."/>
            <person name="Cantor M.N."/>
            <person name="Hua S.X."/>
        </authorList>
    </citation>
    <scope>NUCLEOTIDE SEQUENCE [LARGE SCALE GENOMIC DNA]</scope>
    <source>
        <strain evidence="3 4">ATCC 200175</strain>
    </source>
</reference>
<dbReference type="PANTHER" id="PTHR43709">
    <property type="entry name" value="ACONITATE ISOMERASE-RELATED"/>
    <property type="match status" value="1"/>
</dbReference>
<dbReference type="OrthoDB" id="10267539at2759"/>
<comment type="similarity">
    <text evidence="1">Belongs to the PrpF family.</text>
</comment>
<organism evidence="3 4">
    <name type="scientific">Paxillus involutus ATCC 200175</name>
    <dbReference type="NCBI Taxonomy" id="664439"/>
    <lineage>
        <taxon>Eukaryota</taxon>
        <taxon>Fungi</taxon>
        <taxon>Dikarya</taxon>
        <taxon>Basidiomycota</taxon>
        <taxon>Agaricomycotina</taxon>
        <taxon>Agaricomycetes</taxon>
        <taxon>Agaricomycetidae</taxon>
        <taxon>Boletales</taxon>
        <taxon>Paxilineae</taxon>
        <taxon>Paxillaceae</taxon>
        <taxon>Paxillus</taxon>
    </lineage>
</organism>
<protein>
    <submittedName>
        <fullName evidence="3">Uncharacterized protein</fullName>
    </submittedName>
</protein>
<dbReference type="Proteomes" id="UP000053647">
    <property type="component" value="Unassembled WGS sequence"/>
</dbReference>
<proteinExistence type="inferred from homology"/>
<evidence type="ECO:0000313" key="4">
    <source>
        <dbReference type="Proteomes" id="UP000053647"/>
    </source>
</evidence>
<dbReference type="GO" id="GO:0016853">
    <property type="term" value="F:isomerase activity"/>
    <property type="evidence" value="ECO:0007669"/>
    <property type="project" value="UniProtKB-KW"/>
</dbReference>
<evidence type="ECO:0000256" key="2">
    <source>
        <dbReference type="ARBA" id="ARBA00023235"/>
    </source>
</evidence>
<sequence>MSQWAPICLGIMGSPDVANGLQINGMGGGISSLSKICVVGAPTRRRIYLNCGNLFNVVGAFALQEGICSRDSALVETTTRVFNTNAKSQIHTVFPTAVAGVSGKASRIILEFPKPTGALTGKLLPGGNLVDIINVHARPGTRVPVSLVDATNPTVLITLPNLTRILNVPTQPNVDFPKETVLELVEPIRTQIAVKMGLDPSAHAQPKVAVISPPAAQDHDIYIQAYSMGVPHKAVPMTVGLCLGVAANMEGSLVQKTARGLESGASSRGLLTIKHSSGFVKVDAEFEADGSVKSARTVRTRRWLMRGVVYW</sequence>
<dbReference type="InterPro" id="IPR007400">
    <property type="entry name" value="PrpF-like"/>
</dbReference>
<dbReference type="HOGENOM" id="CLU_026443_0_0_1"/>
<name>A0A0C9T0L7_PAXIN</name>
<keyword evidence="4" id="KW-1185">Reference proteome</keyword>
<dbReference type="EMBL" id="KN819495">
    <property type="protein sequence ID" value="KIJ09180.1"/>
    <property type="molecule type" value="Genomic_DNA"/>
</dbReference>
<reference evidence="4" key="2">
    <citation type="submission" date="2015-01" db="EMBL/GenBank/DDBJ databases">
        <title>Evolutionary Origins and Diversification of the Mycorrhizal Mutualists.</title>
        <authorList>
            <consortium name="DOE Joint Genome Institute"/>
            <consortium name="Mycorrhizal Genomics Consortium"/>
            <person name="Kohler A."/>
            <person name="Kuo A."/>
            <person name="Nagy L.G."/>
            <person name="Floudas D."/>
            <person name="Copeland A."/>
            <person name="Barry K.W."/>
            <person name="Cichocki N."/>
            <person name="Veneault-Fourrey C."/>
            <person name="LaButti K."/>
            <person name="Lindquist E.A."/>
            <person name="Lipzen A."/>
            <person name="Lundell T."/>
            <person name="Morin E."/>
            <person name="Murat C."/>
            <person name="Riley R."/>
            <person name="Ohm R."/>
            <person name="Sun H."/>
            <person name="Tunlid A."/>
            <person name="Henrissat B."/>
            <person name="Grigoriev I.V."/>
            <person name="Hibbett D.S."/>
            <person name="Martin F."/>
        </authorList>
    </citation>
    <scope>NUCLEOTIDE SEQUENCE [LARGE SCALE GENOMIC DNA]</scope>
    <source>
        <strain evidence="4">ATCC 200175</strain>
    </source>
</reference>
<gene>
    <name evidence="3" type="ORF">PAXINDRAFT_177545</name>
</gene>
<evidence type="ECO:0000313" key="3">
    <source>
        <dbReference type="EMBL" id="KIJ09180.1"/>
    </source>
</evidence>
<dbReference type="Pfam" id="PF04303">
    <property type="entry name" value="PrpF"/>
    <property type="match status" value="1"/>
</dbReference>
<keyword evidence="2" id="KW-0413">Isomerase</keyword>
<evidence type="ECO:0000256" key="1">
    <source>
        <dbReference type="ARBA" id="ARBA00007673"/>
    </source>
</evidence>
<dbReference type="PANTHER" id="PTHR43709:SF2">
    <property type="entry name" value="DUF453 DOMAIN PROTEIN (AFU_ORTHOLOGUE AFUA_6G00360)"/>
    <property type="match status" value="1"/>
</dbReference>